<dbReference type="InterPro" id="IPR048627">
    <property type="entry name" value="Sec10_HB"/>
</dbReference>
<dbReference type="AlphaFoldDB" id="A0A4Z1P785"/>
<feature type="domain" description="Exocyst complex component Sec10 N-terminal" evidence="8">
    <location>
        <begin position="68"/>
        <end position="190"/>
    </location>
</feature>
<keyword evidence="4 5" id="KW-0175">Coiled coil</keyword>
<dbReference type="PANTHER" id="PTHR12100">
    <property type="entry name" value="SEC10"/>
    <property type="match status" value="1"/>
</dbReference>
<dbReference type="GO" id="GO:0006887">
    <property type="term" value="P:exocytosis"/>
    <property type="evidence" value="ECO:0007669"/>
    <property type="project" value="UniProtKB-KW"/>
</dbReference>
<feature type="region of interest" description="Disordered" evidence="6">
    <location>
        <begin position="1"/>
        <end position="25"/>
    </location>
</feature>
<reference evidence="9 10" key="1">
    <citation type="submission" date="2019-04" db="EMBL/GenBank/DDBJ databases">
        <title>High contiguity whole genome sequence and gene annotation resource for two Venturia nashicola isolates.</title>
        <authorList>
            <person name="Prokchorchik M."/>
            <person name="Won K."/>
            <person name="Lee Y."/>
            <person name="Choi E.D."/>
            <person name="Segonzac C."/>
            <person name="Sohn K.H."/>
        </authorList>
    </citation>
    <scope>NUCLEOTIDE SEQUENCE [LARGE SCALE GENOMIC DNA]</scope>
    <source>
        <strain evidence="9 10">PRI2</strain>
    </source>
</reference>
<organism evidence="9 10">
    <name type="scientific">Venturia nashicola</name>
    <dbReference type="NCBI Taxonomy" id="86259"/>
    <lineage>
        <taxon>Eukaryota</taxon>
        <taxon>Fungi</taxon>
        <taxon>Dikarya</taxon>
        <taxon>Ascomycota</taxon>
        <taxon>Pezizomycotina</taxon>
        <taxon>Dothideomycetes</taxon>
        <taxon>Pleosporomycetidae</taxon>
        <taxon>Venturiales</taxon>
        <taxon>Venturiaceae</taxon>
        <taxon>Venturia</taxon>
    </lineage>
</organism>
<evidence type="ECO:0000259" key="7">
    <source>
        <dbReference type="Pfam" id="PF07393"/>
    </source>
</evidence>
<evidence type="ECO:0000313" key="10">
    <source>
        <dbReference type="Proteomes" id="UP000298493"/>
    </source>
</evidence>
<comment type="similarity">
    <text evidence="1">Belongs to the SEC10 family.</text>
</comment>
<feature type="compositionally biased region" description="Polar residues" evidence="6">
    <location>
        <begin position="221"/>
        <end position="234"/>
    </location>
</feature>
<gene>
    <name evidence="9" type="ORF">E6O75_ATG09704</name>
</gene>
<evidence type="ECO:0000256" key="1">
    <source>
        <dbReference type="ARBA" id="ARBA00006572"/>
    </source>
</evidence>
<feature type="region of interest" description="Disordered" evidence="6">
    <location>
        <begin position="218"/>
        <end position="247"/>
    </location>
</feature>
<evidence type="ECO:0000256" key="4">
    <source>
        <dbReference type="ARBA" id="ARBA00023054"/>
    </source>
</evidence>
<evidence type="ECO:0000256" key="6">
    <source>
        <dbReference type="SAM" id="MobiDB-lite"/>
    </source>
</evidence>
<sequence length="868" mass="97522">MAYHRASEAPSVRSQETRRSTLTRGPTFHLDTFESKDFIVKDFVETLSENATSRRSAPASAQQAAFDPKPLIRTFEAALSRLGSLSEDLTEQETELSTAVRRAESQHNQTVSSLSRKLEEATDQFNRLENTLNGGIGDSSSTDAGGAVALQIGEKLEELERQRQRAVDTKDLIEYWIEVSEQGSLSRLEDKRRLGGSSKVQCAAIARQLLKISHRLDPEHSSQMNGKHANGTNGTRRKDMLSSNDDETTNRTRVVIEKFLESLEKDLLDQFDDHYRRQNLNGMRDCAIAVRDFNDGSSVIGMFVNQHQFFIDKSQLVTEAVGGDTETWERIADADAEPPGVEPGLQALIDEIRLVVQEECFTIKRAFPFYEEVLTRFLQRVFQQSIQQRLELVLEKAESISTLAFLRTVQTSRSYISSMVEDLKSHGLTEHPEPATPQIVSFLDQQMEELFTPYLTGVAYIEREKKSLEYLYRALLFKFTMYHERRKKMTTTSMLDRMAQRSRQFVESTREAYFEKLDSADIPASQKAMLIRLAGIKSADSNGDKKIEIEVTEEDGQLDILKAKKMLRWLAEGVGRGLELNGGGTETPKDIQALHQLLITHMGDIYIDSSLDWAVDMATSQESVTKVEPDLSFLPSLRSSIQILHLLQTSVNTMLLPLALSNVTIRRDVEKTTTATISRLESKVSLILHKTLDVSLAWTARLLANQKKTDFKPKEEDVDSAIGALQTPTCLWIYNFVTKVANLANITLDGSNLSSFLSELALGLRALLLEHLKKFPVSLLGGIILSKDVAKYEELVQGWKCDGTVWERQEGMKVVKDVANLFIISPEALRERLRGSGKGSDEVAELRKYVERREDVGSVGVQAVLSGL</sequence>
<dbReference type="InterPro" id="IPR009976">
    <property type="entry name" value="Sec10-like"/>
</dbReference>
<comment type="caution">
    <text evidence="9">The sequence shown here is derived from an EMBL/GenBank/DDBJ whole genome shotgun (WGS) entry which is preliminary data.</text>
</comment>
<keyword evidence="10" id="KW-1185">Reference proteome</keyword>
<evidence type="ECO:0000256" key="3">
    <source>
        <dbReference type="ARBA" id="ARBA00022483"/>
    </source>
</evidence>
<dbReference type="GO" id="GO:0000145">
    <property type="term" value="C:exocyst"/>
    <property type="evidence" value="ECO:0007669"/>
    <property type="project" value="TreeGrafter"/>
</dbReference>
<evidence type="ECO:0000313" key="9">
    <source>
        <dbReference type="EMBL" id="TID16938.1"/>
    </source>
</evidence>
<dbReference type="Pfam" id="PF20667">
    <property type="entry name" value="Sec10_N"/>
    <property type="match status" value="1"/>
</dbReference>
<keyword evidence="3" id="KW-0268">Exocytosis</keyword>
<keyword evidence="2" id="KW-0813">Transport</keyword>
<dbReference type="STRING" id="86259.A0A4Z1P785"/>
<evidence type="ECO:0000256" key="2">
    <source>
        <dbReference type="ARBA" id="ARBA00022448"/>
    </source>
</evidence>
<name>A0A4Z1P785_9PEZI</name>
<dbReference type="PANTHER" id="PTHR12100:SF0">
    <property type="entry name" value="EXOCYST COMPLEX COMPONENT 5"/>
    <property type="match status" value="1"/>
</dbReference>
<dbReference type="Pfam" id="PF07393">
    <property type="entry name" value="Sec10_HB"/>
    <property type="match status" value="1"/>
</dbReference>
<dbReference type="GO" id="GO:0006893">
    <property type="term" value="P:Golgi to plasma membrane transport"/>
    <property type="evidence" value="ECO:0007669"/>
    <property type="project" value="TreeGrafter"/>
</dbReference>
<protein>
    <submittedName>
        <fullName evidence="9">Exocyst complex component Sec10</fullName>
    </submittedName>
</protein>
<dbReference type="Proteomes" id="UP000298493">
    <property type="component" value="Unassembled WGS sequence"/>
</dbReference>
<evidence type="ECO:0000256" key="5">
    <source>
        <dbReference type="SAM" id="Coils"/>
    </source>
</evidence>
<feature type="coiled-coil region" evidence="5">
    <location>
        <begin position="86"/>
        <end position="169"/>
    </location>
</feature>
<accession>A0A4Z1P785</accession>
<feature type="domain" description="Exocyst complex component Sec10-like alpha-helical bundle" evidence="7">
    <location>
        <begin position="201"/>
        <end position="862"/>
    </location>
</feature>
<evidence type="ECO:0000259" key="8">
    <source>
        <dbReference type="Pfam" id="PF20667"/>
    </source>
</evidence>
<proteinExistence type="inferred from homology"/>
<dbReference type="InterPro" id="IPR048625">
    <property type="entry name" value="Sec10_N"/>
</dbReference>
<dbReference type="EMBL" id="SNSC02000017">
    <property type="protein sequence ID" value="TID16938.1"/>
    <property type="molecule type" value="Genomic_DNA"/>
</dbReference>